<evidence type="ECO:0000313" key="2">
    <source>
        <dbReference type="EMBL" id="MBA1144290.1"/>
    </source>
</evidence>
<organism evidence="2 3">
    <name type="scientific">Mesorhizobium neociceri</name>
    <dbReference type="NCBI Taxonomy" id="1307853"/>
    <lineage>
        <taxon>Bacteria</taxon>
        <taxon>Pseudomonadati</taxon>
        <taxon>Pseudomonadota</taxon>
        <taxon>Alphaproteobacteria</taxon>
        <taxon>Hyphomicrobiales</taxon>
        <taxon>Phyllobacteriaceae</taxon>
        <taxon>Mesorhizobium</taxon>
    </lineage>
</organism>
<name>A0A838BFQ2_9HYPH</name>
<dbReference type="RefSeq" id="WP_181061235.1">
    <property type="nucleotide sequence ID" value="NZ_JACDTY010000021.1"/>
</dbReference>
<keyword evidence="1" id="KW-0732">Signal</keyword>
<proteinExistence type="predicted"/>
<evidence type="ECO:0008006" key="4">
    <source>
        <dbReference type="Google" id="ProtNLM"/>
    </source>
</evidence>
<dbReference type="EMBL" id="JACDTY010000021">
    <property type="protein sequence ID" value="MBA1144290.1"/>
    <property type="molecule type" value="Genomic_DNA"/>
</dbReference>
<keyword evidence="3" id="KW-1185">Reference proteome</keyword>
<protein>
    <recommendedName>
        <fullName evidence="4">Secreted protein</fullName>
    </recommendedName>
</protein>
<evidence type="ECO:0000313" key="3">
    <source>
        <dbReference type="Proteomes" id="UP000558284"/>
    </source>
</evidence>
<evidence type="ECO:0000256" key="1">
    <source>
        <dbReference type="SAM" id="SignalP"/>
    </source>
</evidence>
<dbReference type="Proteomes" id="UP000558284">
    <property type="component" value="Unassembled WGS sequence"/>
</dbReference>
<feature type="chain" id="PRO_5032557220" description="Secreted protein" evidence="1">
    <location>
        <begin position="25"/>
        <end position="83"/>
    </location>
</feature>
<dbReference type="AlphaFoldDB" id="A0A838BFQ2"/>
<reference evidence="2 3" key="1">
    <citation type="submission" date="2020-07" db="EMBL/GenBank/DDBJ databases">
        <title>Definition of the novel symbiovar canariense within Mesorhizobium novociceri, a new species of genus Mesorhizobium nodulating Cicer canariense in the Caldera de Taburiente National Park (La Palma, Canary Islands).</title>
        <authorList>
            <person name="Leon-Barrios M."/>
            <person name="Perez-Yepez J."/>
            <person name="Flores-Felix J.D."/>
            <person name="Ramirez-Baena M.H."/>
            <person name="Pulido-Suarez L."/>
            <person name="Igual J.M."/>
            <person name="Velazquez E."/>
            <person name="Peix A."/>
        </authorList>
    </citation>
    <scope>NUCLEOTIDE SEQUENCE [LARGE SCALE GENOMIC DNA]</scope>
    <source>
        <strain evidence="2 3">CCANP35</strain>
    </source>
</reference>
<comment type="caution">
    <text evidence="2">The sequence shown here is derived from an EMBL/GenBank/DDBJ whole genome shotgun (WGS) entry which is preliminary data.</text>
</comment>
<sequence length="83" mass="8668">MNLLRTAFLCTAIVGLAGLSVVHAEDKPVPSNGAVTPEQPPVHCEGQNCLPPAEDHVEECKGQACTPAPATNQTPAPEIEQVK</sequence>
<feature type="signal peptide" evidence="1">
    <location>
        <begin position="1"/>
        <end position="24"/>
    </location>
</feature>
<accession>A0A838BFQ2</accession>
<gene>
    <name evidence="2" type="ORF">H0241_29215</name>
</gene>